<keyword evidence="1" id="KW-0732">Signal</keyword>
<dbReference type="SUPFAM" id="SSF53474">
    <property type="entry name" value="alpha/beta-Hydrolases"/>
    <property type="match status" value="1"/>
</dbReference>
<keyword evidence="3" id="KW-1185">Reference proteome</keyword>
<protein>
    <submittedName>
        <fullName evidence="2">Uncharacterized protein</fullName>
    </submittedName>
</protein>
<organism evidence="2 3">
    <name type="scientific">Mucilaginibacter aquatilis</name>
    <dbReference type="NCBI Taxonomy" id="1517760"/>
    <lineage>
        <taxon>Bacteria</taxon>
        <taxon>Pseudomonadati</taxon>
        <taxon>Bacteroidota</taxon>
        <taxon>Sphingobacteriia</taxon>
        <taxon>Sphingobacteriales</taxon>
        <taxon>Sphingobacteriaceae</taxon>
        <taxon>Mucilaginibacter</taxon>
    </lineage>
</organism>
<accession>A0A6I4IPP6</accession>
<dbReference type="OrthoDB" id="1296155at2"/>
<reference evidence="2 3" key="1">
    <citation type="submission" date="2019-12" db="EMBL/GenBank/DDBJ databases">
        <title>Mucilaginibacter sp. HME9299 genome sequencing and assembly.</title>
        <authorList>
            <person name="Kang H."/>
            <person name="Kim H."/>
            <person name="Joh K."/>
        </authorList>
    </citation>
    <scope>NUCLEOTIDE SEQUENCE [LARGE SCALE GENOMIC DNA]</scope>
    <source>
        <strain evidence="2 3">HME9299</strain>
    </source>
</reference>
<dbReference type="RefSeq" id="WP_157540178.1">
    <property type="nucleotide sequence ID" value="NZ_WQLA01000002.1"/>
</dbReference>
<dbReference type="EMBL" id="WQLA01000002">
    <property type="protein sequence ID" value="MVN90383.1"/>
    <property type="molecule type" value="Genomic_DNA"/>
</dbReference>
<dbReference type="InterPro" id="IPR029058">
    <property type="entry name" value="AB_hydrolase_fold"/>
</dbReference>
<evidence type="ECO:0000313" key="3">
    <source>
        <dbReference type="Proteomes" id="UP000434850"/>
    </source>
</evidence>
<dbReference type="AlphaFoldDB" id="A0A6I4IPP6"/>
<proteinExistence type="predicted"/>
<sequence>MARYIFLLLFTLASVCSTAATGIWKSEVTGGTISYIATEAKLPLKDYSGNVTTVVYLENLNTTKISRYSNKKNVAWLLTQGYRVIELNYTGNKLAVSPYINNDIVAINKAIAKGSFCGFTDCSHEQSYVLFEGYRLMRNVPYFKDDPTVYNTPAEYKDGDYLCMDIIYPAKPVKAVPVVLSFSYSNSYAHFDAGKKTLTDQFKNQRLKLEYTLAAFSDSFLEGLPAIGMAWAIADHPKYCPWGKGKPANGREDTYKSYETNPDAARKVRSAVRTLREIGSKLGLSGNIGMYGFSRGSTAGSMAVGDKKAANIDTAGFNLGTSAQIQAAALGPGVFDYTQIYNSLNDGDGNLETRCIWAWGELSTNYPLWQSMGSAYLVQSTAPPVLFFYNTDDDKYYHDQIMSFKNKLDALQTSTSLLVNYGKGHSVPHTAESLNQLYSFFKKHLNISH</sequence>
<feature type="chain" id="PRO_5026331985" evidence="1">
    <location>
        <begin position="20"/>
        <end position="449"/>
    </location>
</feature>
<dbReference type="Gene3D" id="3.40.50.1820">
    <property type="entry name" value="alpha/beta hydrolase"/>
    <property type="match status" value="1"/>
</dbReference>
<evidence type="ECO:0000313" key="2">
    <source>
        <dbReference type="EMBL" id="MVN90383.1"/>
    </source>
</evidence>
<comment type="caution">
    <text evidence="2">The sequence shown here is derived from an EMBL/GenBank/DDBJ whole genome shotgun (WGS) entry which is preliminary data.</text>
</comment>
<name>A0A6I4IPP6_9SPHI</name>
<evidence type="ECO:0000256" key="1">
    <source>
        <dbReference type="SAM" id="SignalP"/>
    </source>
</evidence>
<gene>
    <name evidence="2" type="ORF">GO816_04520</name>
</gene>
<feature type="signal peptide" evidence="1">
    <location>
        <begin position="1"/>
        <end position="19"/>
    </location>
</feature>
<dbReference type="Proteomes" id="UP000434850">
    <property type="component" value="Unassembled WGS sequence"/>
</dbReference>